<protein>
    <submittedName>
        <fullName evidence="2">Uncharacterized protein</fullName>
    </submittedName>
</protein>
<sequence>MASAGPSSTHRRVRAARRPVGAGLTASATRRIARLTP</sequence>
<keyword evidence="3" id="KW-1185">Reference proteome</keyword>
<evidence type="ECO:0000313" key="2">
    <source>
        <dbReference type="EMBL" id="MDH6213555.1"/>
    </source>
</evidence>
<reference evidence="2 3" key="1">
    <citation type="submission" date="2023-04" db="EMBL/GenBank/DDBJ databases">
        <title>Forest soil microbial communities from Buena Vista Peninsula, Colon Province, Panama.</title>
        <authorList>
            <person name="Bouskill N."/>
        </authorList>
    </citation>
    <scope>NUCLEOTIDE SEQUENCE [LARGE SCALE GENOMIC DNA]</scope>
    <source>
        <strain evidence="2 3">GGS1</strain>
    </source>
</reference>
<dbReference type="Proteomes" id="UP001160499">
    <property type="component" value="Unassembled WGS sequence"/>
</dbReference>
<feature type="region of interest" description="Disordered" evidence="1">
    <location>
        <begin position="1"/>
        <end position="37"/>
    </location>
</feature>
<comment type="caution">
    <text evidence="2">The sequence shown here is derived from an EMBL/GenBank/DDBJ whole genome shotgun (WGS) entry which is preliminary data.</text>
</comment>
<gene>
    <name evidence="2" type="ORF">M2283_000834</name>
</gene>
<evidence type="ECO:0000256" key="1">
    <source>
        <dbReference type="SAM" id="MobiDB-lite"/>
    </source>
</evidence>
<evidence type="ECO:0000313" key="3">
    <source>
        <dbReference type="Proteomes" id="UP001160499"/>
    </source>
</evidence>
<proteinExistence type="predicted"/>
<organism evidence="2 3">
    <name type="scientific">Streptomyces pseudovenezuelae</name>
    <dbReference type="NCBI Taxonomy" id="67350"/>
    <lineage>
        <taxon>Bacteria</taxon>
        <taxon>Bacillati</taxon>
        <taxon>Actinomycetota</taxon>
        <taxon>Actinomycetes</taxon>
        <taxon>Kitasatosporales</taxon>
        <taxon>Streptomycetaceae</taxon>
        <taxon>Streptomyces</taxon>
        <taxon>Streptomyces aurantiacus group</taxon>
    </lineage>
</organism>
<name>A0ABT6LB72_9ACTN</name>
<dbReference type="EMBL" id="JARXVH010000001">
    <property type="protein sequence ID" value="MDH6213555.1"/>
    <property type="molecule type" value="Genomic_DNA"/>
</dbReference>
<accession>A0ABT6LB72</accession>